<accession>A0A3P8LI97</accession>
<name>A0A3P8LI97_9BACT</name>
<dbReference type="EMBL" id="UZVY01000001">
    <property type="protein sequence ID" value="VDR42132.1"/>
    <property type="molecule type" value="Genomic_DNA"/>
</dbReference>
<dbReference type="Proteomes" id="UP001058569">
    <property type="component" value="Chromosome"/>
</dbReference>
<evidence type="ECO:0000256" key="1">
    <source>
        <dbReference type="SAM" id="Coils"/>
    </source>
</evidence>
<sequence length="825" mass="97887">MKKNKIFGIENCFKHLEYKDDYIDLQKIEIYDKHKTAILITDKNNDLTGSNFYDNVLNNNLNVLSYFSKNLKKDPNSTYWDIEFNNKVNKFDDVAFFNMAERVEQFSQYPLVFKADELEENYTKSKERIDELNKTMSKYLFPIRHLILNLLAEEADSLLVIYQDYERNFNSILNKVKNNASQKVFSKLQEDLEELEYYQDLFLEEQLSITLKLWDEIFNKFLFFYNASKSNIDYLGDEQIINLKRRLDYLIKMRKTSKKSVEDTLIIRDIKNDILALDEMVKELSYNSEQKIKYFAFRYKISAEIDLSKANYFTRESSQVQILNKRYYVKMFAYKLLKRYKKCFKYLKAEEIDELQKTLDTTIKLFISNSLGNITYGAKNFSIKKIKKILKNEFYFNVDSYKMRSKNNFNTIKELKDEYQKYIAIIKNRIHGHYFNTVPERSIKNTKEKLINAQSEHNWKLNKIQNEYYAALKSNEKLLNSYDSMSLISQNVMKKNKKIKNNLKFKRVFDRSISDNDISRIKNFELGLKKLMDKFNLFDFVFKNLIELKKIIGSNKKISSKLLNQFDRLNRLIEIFEKSSISAKSLIKPYEHISKINKLKMNFISSIIKKPTLIFIADDPNIKDQKLKFEFLRSAFELCKESEINVVFVTQDKNIVENSEFDYVYLVANNKEVEFGNLSEVLGNTINPEAKSRINDQEISQEIIRNQREFVFSDIYDVDEEHYIITPPKYFKLWMQGHKNENKSLLVSDEQSQEKTIETQINDLKNPLLEKTVLIASLDPKEVKKSKHLDQTFTQELKIIQATFGDNESTNSRSSIDIDSLDDLF</sequence>
<feature type="coiled-coil region" evidence="1">
    <location>
        <begin position="115"/>
        <end position="168"/>
    </location>
</feature>
<keyword evidence="5" id="KW-1185">Reference proteome</keyword>
<evidence type="ECO:0000313" key="5">
    <source>
        <dbReference type="Proteomes" id="UP001058569"/>
    </source>
</evidence>
<evidence type="ECO:0000313" key="3">
    <source>
        <dbReference type="EMBL" id="VDR42132.1"/>
    </source>
</evidence>
<evidence type="ECO:0000313" key="2">
    <source>
        <dbReference type="EMBL" id="UUD35042.1"/>
    </source>
</evidence>
<dbReference type="Proteomes" id="UP000280036">
    <property type="component" value="Unassembled WGS sequence"/>
</dbReference>
<gene>
    <name evidence="3" type="ORF">NCTC10126_00631</name>
    <name evidence="2" type="ORF">NPA07_04525</name>
</gene>
<reference evidence="2" key="2">
    <citation type="submission" date="2022-07" db="EMBL/GenBank/DDBJ databases">
        <title>Complete genome of Mycoplasma caviae type strain G122.</title>
        <authorList>
            <person name="Spergser J."/>
        </authorList>
    </citation>
    <scope>NUCLEOTIDE SEQUENCE</scope>
    <source>
        <strain evidence="2">G122</strain>
    </source>
</reference>
<organism evidence="3 4">
    <name type="scientific">Mycoplasmopsis caviae</name>
    <dbReference type="NCBI Taxonomy" id="55603"/>
    <lineage>
        <taxon>Bacteria</taxon>
        <taxon>Bacillati</taxon>
        <taxon>Mycoplasmatota</taxon>
        <taxon>Mycoplasmoidales</taxon>
        <taxon>Metamycoplasmataceae</taxon>
        <taxon>Mycoplasmopsis</taxon>
    </lineage>
</organism>
<dbReference type="AlphaFoldDB" id="A0A3P8LI97"/>
<keyword evidence="1" id="KW-0175">Coiled coil</keyword>
<dbReference type="RefSeq" id="WP_126118354.1">
    <property type="nucleotide sequence ID" value="NZ_CP101806.1"/>
</dbReference>
<dbReference type="OrthoDB" id="393315at2"/>
<proteinExistence type="predicted"/>
<dbReference type="EMBL" id="CP101806">
    <property type="protein sequence ID" value="UUD35042.1"/>
    <property type="molecule type" value="Genomic_DNA"/>
</dbReference>
<evidence type="ECO:0000313" key="4">
    <source>
        <dbReference type="Proteomes" id="UP000280036"/>
    </source>
</evidence>
<dbReference type="NCBIfam" id="NF045976">
    <property type="entry name" value="MAG1360_fam"/>
    <property type="match status" value="1"/>
</dbReference>
<reference evidence="3 4" key="1">
    <citation type="submission" date="2018-12" db="EMBL/GenBank/DDBJ databases">
        <authorList>
            <consortium name="Pathogen Informatics"/>
        </authorList>
    </citation>
    <scope>NUCLEOTIDE SEQUENCE [LARGE SCALE GENOMIC DNA]</scope>
    <source>
        <strain evidence="3 4">NCTC10126</strain>
    </source>
</reference>
<protein>
    <submittedName>
        <fullName evidence="3">Uncharacterized protein</fullName>
    </submittedName>
</protein>